<dbReference type="EMBL" id="DS231730">
    <property type="protein sequence ID" value="KNB19094.1"/>
    <property type="molecule type" value="Genomic_DNA"/>
</dbReference>
<keyword evidence="1" id="KW-0472">Membrane</keyword>
<reference evidence="2" key="1">
    <citation type="submission" date="2007-04" db="EMBL/GenBank/DDBJ databases">
        <authorList>
            <consortium name="The Broad Institute Genome Sequencing Platform"/>
            <person name="Birren B."/>
            <person name="Lander E."/>
            <person name="Galagan J."/>
            <person name="Nusbaum C."/>
            <person name="Devon K."/>
            <person name="Ma L.-J."/>
            <person name="Jaffe D."/>
            <person name="Butler J."/>
            <person name="Alvarez P."/>
            <person name="Gnerre S."/>
            <person name="Grabherr M."/>
            <person name="Kleber M."/>
            <person name="Mauceli E."/>
            <person name="Brockman W."/>
            <person name="MacCallum I.A."/>
            <person name="Young S."/>
            <person name="LaButti K."/>
            <person name="DeCaprio D."/>
            <person name="Crawford M."/>
            <person name="Koehrsen M."/>
            <person name="Engels R."/>
            <person name="Montgomery P."/>
            <person name="Pearson M."/>
            <person name="Howarth C."/>
            <person name="Larson L."/>
            <person name="White J."/>
            <person name="O'Leary S."/>
            <person name="Kodira C."/>
            <person name="Zeng Q."/>
            <person name="Yandava C."/>
            <person name="Alvarado L."/>
            <person name="Kistler C."/>
            <person name="Shim W.-B."/>
            <person name="Kang S."/>
            <person name="Woloshuk C."/>
        </authorList>
    </citation>
    <scope>NUCLEOTIDE SEQUENCE</scope>
    <source>
        <strain evidence="2">4287</strain>
    </source>
</reference>
<keyword evidence="1" id="KW-1133">Transmembrane helix</keyword>
<evidence type="ECO:0000313" key="2">
    <source>
        <dbReference type="EMBL" id="KNB19094.1"/>
    </source>
</evidence>
<accession>A0A0J9W7E2</accession>
<evidence type="ECO:0000313" key="3">
    <source>
        <dbReference type="Proteomes" id="UP000009097"/>
    </source>
</evidence>
<proteinExistence type="predicted"/>
<keyword evidence="1" id="KW-0812">Transmembrane</keyword>
<evidence type="ECO:0000256" key="1">
    <source>
        <dbReference type="SAM" id="Phobius"/>
    </source>
</evidence>
<name>A0A0J9W7E2_FUSO4</name>
<organism evidence="2 3">
    <name type="scientific">Fusarium oxysporum f. sp. lycopersici (strain 4287 / CBS 123668 / FGSC 9935 / NRRL 34936)</name>
    <name type="common">Fusarium vascular wilt of tomato</name>
    <dbReference type="NCBI Taxonomy" id="426428"/>
    <lineage>
        <taxon>Eukaryota</taxon>
        <taxon>Fungi</taxon>
        <taxon>Dikarya</taxon>
        <taxon>Ascomycota</taxon>
        <taxon>Pezizomycotina</taxon>
        <taxon>Sordariomycetes</taxon>
        <taxon>Hypocreomycetidae</taxon>
        <taxon>Hypocreales</taxon>
        <taxon>Nectriaceae</taxon>
        <taxon>Fusarium</taxon>
        <taxon>Fusarium oxysporum species complex</taxon>
    </lineage>
</organism>
<dbReference type="RefSeq" id="XP_018257139.1">
    <property type="nucleotide sequence ID" value="XM_018402875.1"/>
</dbReference>
<protein>
    <submittedName>
        <fullName evidence="2">Uncharacterized protein</fullName>
    </submittedName>
</protein>
<dbReference type="Proteomes" id="UP000009097">
    <property type="component" value="Unassembled WGS sequence"/>
</dbReference>
<dbReference type="GeneID" id="28963177"/>
<feature type="transmembrane region" description="Helical" evidence="1">
    <location>
        <begin position="6"/>
        <end position="24"/>
    </location>
</feature>
<sequence length="49" mass="5685">MSGPDAIDGIFLILECLVLFINLCERGYEAYKAYKARKEEKKRMKARMA</sequence>
<gene>
    <name evidence="2" type="ORF">FOXG_22471</name>
</gene>
<dbReference type="VEuPathDB" id="FungiDB:FOXG_22471"/>
<reference evidence="2" key="2">
    <citation type="journal article" date="2010" name="Nature">
        <title>Comparative genomics reveals mobile pathogenicity chromosomes in Fusarium.</title>
        <authorList>
            <person name="Ma L.J."/>
            <person name="van der Does H.C."/>
            <person name="Borkovich K.A."/>
            <person name="Coleman J.J."/>
            <person name="Daboussi M.J."/>
            <person name="Di Pietro A."/>
            <person name="Dufresne M."/>
            <person name="Freitag M."/>
            <person name="Grabherr M."/>
            <person name="Henrissat B."/>
            <person name="Houterman P.M."/>
            <person name="Kang S."/>
            <person name="Shim W.B."/>
            <person name="Woloshuk C."/>
            <person name="Xie X."/>
            <person name="Xu J.R."/>
            <person name="Antoniw J."/>
            <person name="Baker S.E."/>
            <person name="Bluhm B.H."/>
            <person name="Breakspear A."/>
            <person name="Brown D.W."/>
            <person name="Butchko R.A."/>
            <person name="Chapman S."/>
            <person name="Coulson R."/>
            <person name="Coutinho P.M."/>
            <person name="Danchin E.G."/>
            <person name="Diener A."/>
            <person name="Gale L.R."/>
            <person name="Gardiner D.M."/>
            <person name="Goff S."/>
            <person name="Hammond-Kosack K.E."/>
            <person name="Hilburn K."/>
            <person name="Hua-Van A."/>
            <person name="Jonkers W."/>
            <person name="Kazan K."/>
            <person name="Kodira C.D."/>
            <person name="Koehrsen M."/>
            <person name="Kumar L."/>
            <person name="Lee Y.H."/>
            <person name="Li L."/>
            <person name="Manners J.M."/>
            <person name="Miranda-Saavedra D."/>
            <person name="Mukherjee M."/>
            <person name="Park G."/>
            <person name="Park J."/>
            <person name="Park S.Y."/>
            <person name="Proctor R.H."/>
            <person name="Regev A."/>
            <person name="Ruiz-Roldan M.C."/>
            <person name="Sain D."/>
            <person name="Sakthikumar S."/>
            <person name="Sykes S."/>
            <person name="Schwartz D.C."/>
            <person name="Turgeon B.G."/>
            <person name="Wapinski I."/>
            <person name="Yoder O."/>
            <person name="Young S."/>
            <person name="Zeng Q."/>
            <person name="Zhou S."/>
            <person name="Galagan J."/>
            <person name="Cuomo C.A."/>
            <person name="Kistler H.C."/>
            <person name="Rep M."/>
        </authorList>
    </citation>
    <scope>NUCLEOTIDE SEQUENCE [LARGE SCALE GENOMIC DNA]</scope>
    <source>
        <strain evidence="2">4287</strain>
    </source>
</reference>
<dbReference type="AlphaFoldDB" id="A0A0J9W7E2"/>
<dbReference type="KEGG" id="fox:FOXG_22471"/>